<gene>
    <name evidence="1" type="ORF">JHL16_21715</name>
</gene>
<organism evidence="1 2">
    <name type="scientific">Taklimakanibacter albus</name>
    <dbReference type="NCBI Taxonomy" id="2800327"/>
    <lineage>
        <taxon>Bacteria</taxon>
        <taxon>Pseudomonadati</taxon>
        <taxon>Pseudomonadota</taxon>
        <taxon>Alphaproteobacteria</taxon>
        <taxon>Hyphomicrobiales</taxon>
        <taxon>Aestuariivirgaceae</taxon>
        <taxon>Taklimakanibacter</taxon>
    </lineage>
</organism>
<name>A0ACC5R8L6_9HYPH</name>
<accession>A0ACC5R8L6</accession>
<comment type="caution">
    <text evidence="1">The sequence shown here is derived from an EMBL/GenBank/DDBJ whole genome shotgun (WGS) entry which is preliminary data.</text>
</comment>
<sequence>MTRAQFRWLCLYVLLPVAILAGVWLYQRLSRDVPETFASGEMQFKYGSTGGDKNFGIPYPIWEVLPILFAKKLPEGRQDQGWAAFGFIMEDFPEGAVQPRRPRPVGTTLRDYMGLDRIFLNCAACHAGVVTGPGPDRRRLVVTGMPSNTVDLEAFQNFLTAIADDPDFNASTILDAIDKNKIDIDWFNRLALRFIGVQQMKDLIKGISKRFEFTKAEPAFGPGRFDTFSPAKALMAWPFENIPAHERIGVVDFPSVWLQDKKRHMWLHWDGNNNKLEERNRSAAFGTGANFPNLDRESVKRIETWLLTARPPDFATTLGKEIDQAKAAHGKTLYVSFCADCHGQSGTDFTGASVGQTTAIGDIGTDRYRFDNYTYDLMLNQSTLYVGNAEERFQHFRKSDGYANMPLDGLWLRAPYLHNGSVPTLRDLLTKPKDRPKMFYRGITEYDAENMGFVSRPDASIANKTDSPFCYATNLQGLADCGADAPDNRNTCDATTCAGNGNDGHDYGTALSDPDKDALIEYLKTF</sequence>
<dbReference type="Proteomes" id="UP000616151">
    <property type="component" value="Unassembled WGS sequence"/>
</dbReference>
<evidence type="ECO:0000313" key="2">
    <source>
        <dbReference type="Proteomes" id="UP000616151"/>
    </source>
</evidence>
<dbReference type="EMBL" id="JAENHL010000007">
    <property type="protein sequence ID" value="MBK1868992.1"/>
    <property type="molecule type" value="Genomic_DNA"/>
</dbReference>
<keyword evidence="2" id="KW-1185">Reference proteome</keyword>
<reference evidence="1" key="1">
    <citation type="submission" date="2021-01" db="EMBL/GenBank/DDBJ databases">
        <authorList>
            <person name="Sun Q."/>
        </authorList>
    </citation>
    <scope>NUCLEOTIDE SEQUENCE</scope>
    <source>
        <strain evidence="1">YIM B02566</strain>
    </source>
</reference>
<protein>
    <submittedName>
        <fullName evidence="1">Uncharacterized protein</fullName>
    </submittedName>
</protein>
<proteinExistence type="predicted"/>
<evidence type="ECO:0000313" key="1">
    <source>
        <dbReference type="EMBL" id="MBK1868992.1"/>
    </source>
</evidence>